<proteinExistence type="predicted"/>
<evidence type="ECO:0000313" key="2">
    <source>
        <dbReference type="Proteomes" id="UP000887565"/>
    </source>
</evidence>
<dbReference type="AlphaFoldDB" id="A0A915IGE9"/>
<organism evidence="2 3">
    <name type="scientific">Romanomermis culicivorax</name>
    <name type="common">Nematode worm</name>
    <dbReference type="NCBI Taxonomy" id="13658"/>
    <lineage>
        <taxon>Eukaryota</taxon>
        <taxon>Metazoa</taxon>
        <taxon>Ecdysozoa</taxon>
        <taxon>Nematoda</taxon>
        <taxon>Enoplea</taxon>
        <taxon>Dorylaimia</taxon>
        <taxon>Mermithida</taxon>
        <taxon>Mermithoidea</taxon>
        <taxon>Mermithidae</taxon>
        <taxon>Romanomermis</taxon>
    </lineage>
</organism>
<feature type="compositionally biased region" description="Basic residues" evidence="1">
    <location>
        <begin position="39"/>
        <end position="51"/>
    </location>
</feature>
<evidence type="ECO:0000313" key="3">
    <source>
        <dbReference type="WBParaSite" id="nRc.2.0.1.t12346-RA"/>
    </source>
</evidence>
<dbReference type="WBParaSite" id="nRc.2.0.1.t12346-RA">
    <property type="protein sequence ID" value="nRc.2.0.1.t12346-RA"/>
    <property type="gene ID" value="nRc.2.0.1.g12346"/>
</dbReference>
<name>A0A915IGE9_ROMCU</name>
<dbReference type="Proteomes" id="UP000887565">
    <property type="component" value="Unplaced"/>
</dbReference>
<keyword evidence="2" id="KW-1185">Reference proteome</keyword>
<evidence type="ECO:0000256" key="1">
    <source>
        <dbReference type="SAM" id="MobiDB-lite"/>
    </source>
</evidence>
<feature type="region of interest" description="Disordered" evidence="1">
    <location>
        <begin position="29"/>
        <end position="67"/>
    </location>
</feature>
<feature type="compositionally biased region" description="Basic and acidic residues" evidence="1">
    <location>
        <begin position="29"/>
        <end position="38"/>
    </location>
</feature>
<protein>
    <submittedName>
        <fullName evidence="3">HMG box domain-containing protein</fullName>
    </submittedName>
</protein>
<reference evidence="3" key="1">
    <citation type="submission" date="2022-11" db="UniProtKB">
        <authorList>
            <consortium name="WormBaseParasite"/>
        </authorList>
    </citation>
    <scope>IDENTIFICATION</scope>
</reference>
<sequence>SIEPEASRRWQKLPVELKQVYKTRAREYRTSQEFQNKKREAKSRPHRTRAKAKFDPDEEEKFMRRRDETRSKFKTALTWNLGADVANK</sequence>
<accession>A0A915IGE9</accession>